<dbReference type="InterPro" id="IPR013168">
    <property type="entry name" value="Cpl_7_lyso_C"/>
</dbReference>
<dbReference type="KEGG" id="jda:BW727_100122"/>
<dbReference type="Gene3D" id="1.10.530.10">
    <property type="match status" value="1"/>
</dbReference>
<reference evidence="5 6" key="1">
    <citation type="journal article" date="2014" name="Int. J. Syst. Evol. Microbiol.">
        <title>Jeotgalibaca dankookensis gen. nov., sp. nov., a member of the family Carnobacteriaceae, isolated from seujeot (Korean traditional food).</title>
        <authorList>
            <person name="Lee D.G."/>
            <person name="Trujillo M.E."/>
            <person name="Kang H."/>
            <person name="Ahn T.Y."/>
        </authorList>
    </citation>
    <scope>NUCLEOTIDE SEQUENCE [LARGE SCALE GENOMIC DNA]</scope>
    <source>
        <strain evidence="5 6">EX-07</strain>
    </source>
</reference>
<dbReference type="SUPFAM" id="SSF54001">
    <property type="entry name" value="Cysteine proteinases"/>
    <property type="match status" value="1"/>
</dbReference>
<evidence type="ECO:0000259" key="4">
    <source>
        <dbReference type="SMART" id="SM01095"/>
    </source>
</evidence>
<comment type="similarity">
    <text evidence="1">Belongs to the glycosyl hydrolase 73 family.</text>
</comment>
<dbReference type="Pfam" id="PF08230">
    <property type="entry name" value="CW_7"/>
    <property type="match status" value="2"/>
</dbReference>
<dbReference type="GO" id="GO:0004040">
    <property type="term" value="F:amidase activity"/>
    <property type="evidence" value="ECO:0007669"/>
    <property type="project" value="InterPro"/>
</dbReference>
<dbReference type="Proteomes" id="UP000188993">
    <property type="component" value="Chromosome"/>
</dbReference>
<evidence type="ECO:0000313" key="6">
    <source>
        <dbReference type="Proteomes" id="UP000188993"/>
    </source>
</evidence>
<accession>A0A1S6ILV6</accession>
<dbReference type="Pfam" id="PF01832">
    <property type="entry name" value="Glucosaminidase"/>
    <property type="match status" value="1"/>
</dbReference>
<protein>
    <recommendedName>
        <fullName evidence="7">Peptidase C51 domain-containing protein</fullName>
    </recommendedName>
</protein>
<feature type="domain" description="Cpl-7 lysozyme C-terminal" evidence="4">
    <location>
        <begin position="397"/>
        <end position="438"/>
    </location>
</feature>
<evidence type="ECO:0000256" key="1">
    <source>
        <dbReference type="ARBA" id="ARBA00010266"/>
    </source>
</evidence>
<evidence type="ECO:0000259" key="3">
    <source>
        <dbReference type="SMART" id="SM00047"/>
    </source>
</evidence>
<feature type="domain" description="Mannosyl-glycoprotein endo-beta-N-acetylglucosamidase-like" evidence="3">
    <location>
        <begin position="2"/>
        <end position="145"/>
    </location>
</feature>
<evidence type="ECO:0000256" key="2">
    <source>
        <dbReference type="SAM" id="MobiDB-lite"/>
    </source>
</evidence>
<dbReference type="InterPro" id="IPR038765">
    <property type="entry name" value="Papain-like_cys_pep_sf"/>
</dbReference>
<dbReference type="InterPro" id="IPR007921">
    <property type="entry name" value="CHAP_dom"/>
</dbReference>
<keyword evidence="6" id="KW-1185">Reference proteome</keyword>
<sequence>MELNYQGATLAPEVIQLILDKANTYLILSSLLITQLHVESIWGKSPVAIQNNNLSGMSMPFSEESLDVVVRPSGITVTKGSKRPDREGGYYYRYQSLADFVEDWAYLLRPGGIYNVSGQIEFEVAVKGLFKVGGAKYDYAATGYQNYLKLMIDKRKAINAANSGALDVLDEGGMQMPVSAKNIIQVAKNYLGMTKQSTSHKNLIDRYNQVKPLPVGYHVKYTDDWCDAFITVISDESGATDLIGRECGVERHKNIFKQKGIWYQLKSSENTYLPLPGDIVIFRWDHLRTGWAQHIGLVESVSGNNINTIEGNAIINGVSQVARRSYHKYSSTIQGYARPRYGFVTSNRGLPIQEVAREVIQGKWGNGNARTQRLEQAGYDAVKVQKEVNRQIQPITKEQLVGEIISGKHGDGQERIQSIRSLGHDPELIQKAVNEKLKNDKDLITLSSEQAAGGEQPQPRKGEGEVEVDGVIYLVTMKEK</sequence>
<dbReference type="EMBL" id="CP019728">
    <property type="protein sequence ID" value="AQS52532.1"/>
    <property type="molecule type" value="Genomic_DNA"/>
</dbReference>
<dbReference type="AlphaFoldDB" id="A0A1S6ILV6"/>
<organism evidence="5 6">
    <name type="scientific">Jeotgalibaca dankookensis</name>
    <dbReference type="NCBI Taxonomy" id="708126"/>
    <lineage>
        <taxon>Bacteria</taxon>
        <taxon>Bacillati</taxon>
        <taxon>Bacillota</taxon>
        <taxon>Bacilli</taxon>
        <taxon>Lactobacillales</taxon>
        <taxon>Carnobacteriaceae</taxon>
        <taxon>Jeotgalibaca</taxon>
    </lineage>
</organism>
<dbReference type="RefSeq" id="WP_062467894.1">
    <property type="nucleotide sequence ID" value="NZ_BBYN01000005.1"/>
</dbReference>
<feature type="region of interest" description="Disordered" evidence="2">
    <location>
        <begin position="448"/>
        <end position="467"/>
    </location>
</feature>
<dbReference type="InterPro" id="IPR002901">
    <property type="entry name" value="MGlyc_endo_b_GlcNAc-like_dom"/>
</dbReference>
<dbReference type="Pfam" id="PF05257">
    <property type="entry name" value="CHAP"/>
    <property type="match status" value="1"/>
</dbReference>
<dbReference type="STRING" id="708126.BW727_100122"/>
<name>A0A1S6ILV6_9LACT</name>
<dbReference type="SMART" id="SM01095">
    <property type="entry name" value="Cpl-7"/>
    <property type="match status" value="2"/>
</dbReference>
<evidence type="ECO:0008006" key="7">
    <source>
        <dbReference type="Google" id="ProtNLM"/>
    </source>
</evidence>
<evidence type="ECO:0000313" key="5">
    <source>
        <dbReference type="EMBL" id="AQS52532.1"/>
    </source>
</evidence>
<dbReference type="SMART" id="SM00047">
    <property type="entry name" value="LYZ2"/>
    <property type="match status" value="1"/>
</dbReference>
<gene>
    <name evidence="5" type="ORF">BW727_100122</name>
</gene>
<dbReference type="OrthoDB" id="5056238at2"/>
<proteinExistence type="inferred from homology"/>
<feature type="domain" description="Cpl-7 lysozyme C-terminal" evidence="4">
    <location>
        <begin position="352"/>
        <end position="393"/>
    </location>
</feature>